<feature type="transmembrane region" description="Helical" evidence="5">
    <location>
        <begin position="400"/>
        <end position="417"/>
    </location>
</feature>
<dbReference type="PANTHER" id="PTHR10924:SF4">
    <property type="entry name" value="GH15861P"/>
    <property type="match status" value="1"/>
</dbReference>
<proteinExistence type="predicted"/>
<feature type="transmembrane region" description="Helical" evidence="5">
    <location>
        <begin position="96"/>
        <end position="114"/>
    </location>
</feature>
<reference evidence="7" key="1">
    <citation type="submission" date="2018-10" db="EMBL/GenBank/DDBJ databases">
        <title>Transcriptome assembly of Aceria tosichella (Wheat curl mite) Type 2.</title>
        <authorList>
            <person name="Scully E.D."/>
            <person name="Geib S.M."/>
            <person name="Palmer N.A."/>
            <person name="Gupta A.K."/>
            <person name="Sarath G."/>
            <person name="Tatineni S."/>
        </authorList>
    </citation>
    <scope>NUCLEOTIDE SEQUENCE</scope>
    <source>
        <strain evidence="7">LincolnNE</strain>
    </source>
</reference>
<evidence type="ECO:0000256" key="1">
    <source>
        <dbReference type="ARBA" id="ARBA00004141"/>
    </source>
</evidence>
<feature type="transmembrane region" description="Helical" evidence="5">
    <location>
        <begin position="120"/>
        <end position="142"/>
    </location>
</feature>
<keyword evidence="4 5" id="KW-0472">Membrane</keyword>
<comment type="subcellular location">
    <subcellularLocation>
        <location evidence="1">Membrane</location>
        <topology evidence="1">Multi-pass membrane protein</topology>
    </subcellularLocation>
</comment>
<dbReference type="AlphaFoldDB" id="A0A6G1SIX4"/>
<dbReference type="Pfam" id="PF07690">
    <property type="entry name" value="MFS_1"/>
    <property type="match status" value="1"/>
</dbReference>
<dbReference type="EMBL" id="GGYP01005089">
    <property type="protein sequence ID" value="MDE49860.1"/>
    <property type="molecule type" value="Transcribed_RNA"/>
</dbReference>
<dbReference type="InterPro" id="IPR036259">
    <property type="entry name" value="MFS_trans_sf"/>
</dbReference>
<dbReference type="InterPro" id="IPR049680">
    <property type="entry name" value="FLVCR1-2_SLC49-like"/>
</dbReference>
<dbReference type="GO" id="GO:0097037">
    <property type="term" value="P:heme export"/>
    <property type="evidence" value="ECO:0007669"/>
    <property type="project" value="TreeGrafter"/>
</dbReference>
<dbReference type="EMBL" id="GGYP01005295">
    <property type="protein sequence ID" value="MDE50066.1"/>
    <property type="molecule type" value="Transcribed_RNA"/>
</dbReference>
<evidence type="ECO:0000313" key="7">
    <source>
        <dbReference type="EMBL" id="MDE49860.1"/>
    </source>
</evidence>
<name>A0A6G1SIX4_9ACAR</name>
<dbReference type="GO" id="GO:0016020">
    <property type="term" value="C:membrane"/>
    <property type="evidence" value="ECO:0007669"/>
    <property type="project" value="UniProtKB-SubCell"/>
</dbReference>
<feature type="transmembrane region" description="Helical" evidence="5">
    <location>
        <begin position="154"/>
        <end position="180"/>
    </location>
</feature>
<feature type="transmembrane region" description="Helical" evidence="5">
    <location>
        <begin position="331"/>
        <end position="352"/>
    </location>
</feature>
<feature type="transmembrane region" description="Helical" evidence="5">
    <location>
        <begin position="358"/>
        <end position="379"/>
    </location>
</feature>
<feature type="transmembrane region" description="Helical" evidence="5">
    <location>
        <begin position="301"/>
        <end position="319"/>
    </location>
</feature>
<feature type="transmembrane region" description="Helical" evidence="5">
    <location>
        <begin position="264"/>
        <end position="281"/>
    </location>
</feature>
<evidence type="ECO:0000259" key="6">
    <source>
        <dbReference type="PROSITE" id="PS50850"/>
    </source>
</evidence>
<evidence type="ECO:0000256" key="2">
    <source>
        <dbReference type="ARBA" id="ARBA00022692"/>
    </source>
</evidence>
<dbReference type="InterPro" id="IPR020846">
    <property type="entry name" value="MFS_dom"/>
</dbReference>
<feature type="transmembrane region" description="Helical" evidence="5">
    <location>
        <begin position="64"/>
        <end position="84"/>
    </location>
</feature>
<organism evidence="7">
    <name type="scientific">Aceria tosichella</name>
    <name type="common">wheat curl mite</name>
    <dbReference type="NCBI Taxonomy" id="561515"/>
    <lineage>
        <taxon>Eukaryota</taxon>
        <taxon>Metazoa</taxon>
        <taxon>Ecdysozoa</taxon>
        <taxon>Arthropoda</taxon>
        <taxon>Chelicerata</taxon>
        <taxon>Arachnida</taxon>
        <taxon>Acari</taxon>
        <taxon>Acariformes</taxon>
        <taxon>Trombidiformes</taxon>
        <taxon>Prostigmata</taxon>
        <taxon>Eupodina</taxon>
        <taxon>Eriophyoidea</taxon>
        <taxon>Eriophyidae</taxon>
        <taxon>Eriophyinae</taxon>
        <taxon>Aceriini</taxon>
        <taxon>Aceria</taxon>
    </lineage>
</organism>
<dbReference type="PANTHER" id="PTHR10924">
    <property type="entry name" value="MAJOR FACILITATOR SUPERFAMILY PROTEIN-RELATED"/>
    <property type="match status" value="1"/>
</dbReference>
<dbReference type="InterPro" id="IPR011701">
    <property type="entry name" value="MFS"/>
</dbReference>
<evidence type="ECO:0000256" key="4">
    <source>
        <dbReference type="ARBA" id="ARBA00023136"/>
    </source>
</evidence>
<gene>
    <name evidence="7" type="primary">C09D4.1_3</name>
    <name evidence="8" type="synonym">C09D4.1_6</name>
    <name evidence="7" type="ORF">g.8445</name>
    <name evidence="8" type="ORF">g.8447</name>
</gene>
<dbReference type="PROSITE" id="PS50850">
    <property type="entry name" value="MFS"/>
    <property type="match status" value="1"/>
</dbReference>
<evidence type="ECO:0000256" key="3">
    <source>
        <dbReference type="ARBA" id="ARBA00022989"/>
    </source>
</evidence>
<feature type="transmembrane region" description="Helical" evidence="5">
    <location>
        <begin position="28"/>
        <end position="44"/>
    </location>
</feature>
<sequence>MEQQHNHHLPQQTQDQDALLVKPVMKRYIILFLFCMNACCKAFQWMQVPSATTKATVLYGVDNYIINLASIIFMLSFVVLSWPACYIIEHLGMRRAVLMASFGTAVGAVVKCFSCHEEGVWLLMLGQIIVSLCEQLIFSLPSRIASVWFPDNQVSFCVAMCVVGNQVGVALGFMVPHWYLNHAETRAEIGTGFYHMFIGTAGLSVAIFLLCVIAFDEEPKYAPGEARLKQRQLERAHKGEVTSMSKELGTLFSQMAELCKNRHLIMLSLSYGLVVGINYTIQTLLDQMLADADWPDEDLLVGTTGFIIIGAGIITTPFWGMIMDACHAYKLINVIIALGNVVSLACFSYAIVAKHSPISIYVSALFYGLFSVGFCVSALEYAVELTYPAPELVTSSIMNVMPQIGGTLCILLGSYLVDTFGNFTCGAFNSGVLLAGLVFVLVTKEDLKRQKAAAREKLPATNDSKLQEAVNGGQLA</sequence>
<dbReference type="GO" id="GO:0015232">
    <property type="term" value="F:heme transmembrane transporter activity"/>
    <property type="evidence" value="ECO:0007669"/>
    <property type="project" value="TreeGrafter"/>
</dbReference>
<evidence type="ECO:0000256" key="5">
    <source>
        <dbReference type="SAM" id="Phobius"/>
    </source>
</evidence>
<feature type="domain" description="Major facilitator superfamily (MFS) profile" evidence="6">
    <location>
        <begin position="30"/>
        <end position="448"/>
    </location>
</feature>
<accession>A0A6G1SIX4</accession>
<protein>
    <submittedName>
        <fullName evidence="7">Putative MFS-type transporter C09D4.1</fullName>
    </submittedName>
</protein>
<dbReference type="GO" id="GO:0020037">
    <property type="term" value="F:heme binding"/>
    <property type="evidence" value="ECO:0007669"/>
    <property type="project" value="TreeGrafter"/>
</dbReference>
<keyword evidence="3 5" id="KW-1133">Transmembrane helix</keyword>
<dbReference type="SUPFAM" id="SSF103473">
    <property type="entry name" value="MFS general substrate transporter"/>
    <property type="match status" value="1"/>
</dbReference>
<evidence type="ECO:0000313" key="8">
    <source>
        <dbReference type="EMBL" id="MDE50066.1"/>
    </source>
</evidence>
<feature type="transmembrane region" description="Helical" evidence="5">
    <location>
        <begin position="192"/>
        <end position="215"/>
    </location>
</feature>
<dbReference type="Gene3D" id="1.20.1250.20">
    <property type="entry name" value="MFS general substrate transporter like domains"/>
    <property type="match status" value="2"/>
</dbReference>
<keyword evidence="2 5" id="KW-0812">Transmembrane</keyword>
<feature type="transmembrane region" description="Helical" evidence="5">
    <location>
        <begin position="423"/>
        <end position="442"/>
    </location>
</feature>